<comment type="caution">
    <text evidence="1">The sequence shown here is derived from an EMBL/GenBank/DDBJ whole genome shotgun (WGS) entry which is preliminary data.</text>
</comment>
<reference evidence="1" key="1">
    <citation type="journal article" date="2019" name="Sci. Rep.">
        <title>Draft genome of Tanacetum cinerariifolium, the natural source of mosquito coil.</title>
        <authorList>
            <person name="Yamashiro T."/>
            <person name="Shiraishi A."/>
            <person name="Satake H."/>
            <person name="Nakayama K."/>
        </authorList>
    </citation>
    <scope>NUCLEOTIDE SEQUENCE</scope>
</reference>
<feature type="non-terminal residue" evidence="1">
    <location>
        <position position="158"/>
    </location>
</feature>
<sequence>GEQTQRGVRPVYLVVVVLHIAQGIGRFHHAGSGEGHVLFGRDAYIEQHGVGQVPQRVVGVADSGLILVVKGGGEGRPLHVQHLPKVTRILRIEAVAVYFQVHIQQVEAVEEVADPAPAVLVVGPGQHHVFELKRHRRRHQPNHTVGHGHAVVVAGVNI</sequence>
<protein>
    <submittedName>
        <fullName evidence="1">Uncharacterized protein</fullName>
    </submittedName>
</protein>
<dbReference type="AlphaFoldDB" id="A0A699VW59"/>
<organism evidence="1">
    <name type="scientific">Tanacetum cinerariifolium</name>
    <name type="common">Dalmatian daisy</name>
    <name type="synonym">Chrysanthemum cinerariifolium</name>
    <dbReference type="NCBI Taxonomy" id="118510"/>
    <lineage>
        <taxon>Eukaryota</taxon>
        <taxon>Viridiplantae</taxon>
        <taxon>Streptophyta</taxon>
        <taxon>Embryophyta</taxon>
        <taxon>Tracheophyta</taxon>
        <taxon>Spermatophyta</taxon>
        <taxon>Magnoliopsida</taxon>
        <taxon>eudicotyledons</taxon>
        <taxon>Gunneridae</taxon>
        <taxon>Pentapetalae</taxon>
        <taxon>asterids</taxon>
        <taxon>campanulids</taxon>
        <taxon>Asterales</taxon>
        <taxon>Asteraceae</taxon>
        <taxon>Asteroideae</taxon>
        <taxon>Anthemideae</taxon>
        <taxon>Anthemidinae</taxon>
        <taxon>Tanacetum</taxon>
    </lineage>
</organism>
<feature type="non-terminal residue" evidence="1">
    <location>
        <position position="1"/>
    </location>
</feature>
<gene>
    <name evidence="1" type="ORF">Tci_910579</name>
</gene>
<accession>A0A699VW59</accession>
<evidence type="ECO:0000313" key="1">
    <source>
        <dbReference type="EMBL" id="GFD38610.1"/>
    </source>
</evidence>
<dbReference type="EMBL" id="BKCJ011503080">
    <property type="protein sequence ID" value="GFD38610.1"/>
    <property type="molecule type" value="Genomic_DNA"/>
</dbReference>
<proteinExistence type="predicted"/>
<name>A0A699VW59_TANCI</name>